<dbReference type="EMBL" id="JBBKTX010000004">
    <property type="protein sequence ID" value="MFK4751570.1"/>
    <property type="molecule type" value="Genomic_DNA"/>
</dbReference>
<evidence type="ECO:0000313" key="2">
    <source>
        <dbReference type="Proteomes" id="UP001620597"/>
    </source>
</evidence>
<comment type="caution">
    <text evidence="1">The sequence shown here is derived from an EMBL/GenBank/DDBJ whole genome shotgun (WGS) entry which is preliminary data.</text>
</comment>
<reference evidence="1 2" key="1">
    <citation type="submission" date="2024-03" db="EMBL/GenBank/DDBJ databases">
        <title>High-quality draft genome sequence of Oceanobacter sp. wDCs-4.</title>
        <authorList>
            <person name="Dong C."/>
        </authorList>
    </citation>
    <scope>NUCLEOTIDE SEQUENCE [LARGE SCALE GENOMIC DNA]</scope>
    <source>
        <strain evidence="2">wDCs-4</strain>
    </source>
</reference>
<keyword evidence="2" id="KW-1185">Reference proteome</keyword>
<accession>A0ABW8NFK8</accession>
<gene>
    <name evidence="1" type="ORF">WG929_04010</name>
</gene>
<evidence type="ECO:0008006" key="3">
    <source>
        <dbReference type="Google" id="ProtNLM"/>
    </source>
</evidence>
<protein>
    <recommendedName>
        <fullName evidence="3">Preprotein translocase subunit SecB</fullName>
    </recommendedName>
</protein>
<dbReference type="RefSeq" id="WP_416205014.1">
    <property type="nucleotide sequence ID" value="NZ_JBBKTX010000004.1"/>
</dbReference>
<evidence type="ECO:0000313" key="1">
    <source>
        <dbReference type="EMBL" id="MFK4751570.1"/>
    </source>
</evidence>
<proteinExistence type="predicted"/>
<organism evidence="1 2">
    <name type="scientific">Oceanobacter antarcticus</name>
    <dbReference type="NCBI Taxonomy" id="3133425"/>
    <lineage>
        <taxon>Bacteria</taxon>
        <taxon>Pseudomonadati</taxon>
        <taxon>Pseudomonadota</taxon>
        <taxon>Gammaproteobacteria</taxon>
        <taxon>Oceanospirillales</taxon>
        <taxon>Oceanospirillaceae</taxon>
        <taxon>Oceanobacter</taxon>
    </lineage>
</organism>
<dbReference type="Gene3D" id="3.10.420.10">
    <property type="entry name" value="SecB-like"/>
    <property type="match status" value="1"/>
</dbReference>
<sequence>MPSDVLTASPLQLKQLLFVRVHVEAENSEKFPDGIWAPEFDFAGVRLGHHIDVTPAEKLENGRFQYVIAVIFQVFNEDEESQVCPYILDIEARALFEMRPMENEEKRDSLVRVNGASMVIGAIREQVTLLTSRCLYGPLTLPSFRVEP</sequence>
<name>A0ABW8NFK8_9GAMM</name>
<dbReference type="InterPro" id="IPR035958">
    <property type="entry name" value="SecB-like_sf"/>
</dbReference>
<dbReference type="SUPFAM" id="SSF54611">
    <property type="entry name" value="SecB-like"/>
    <property type="match status" value="1"/>
</dbReference>
<dbReference type="Proteomes" id="UP001620597">
    <property type="component" value="Unassembled WGS sequence"/>
</dbReference>